<protein>
    <submittedName>
        <fullName evidence="3">Uncharacterized protein</fullName>
    </submittedName>
</protein>
<dbReference type="Proteomes" id="UP000286268">
    <property type="component" value="Chromosome"/>
</dbReference>
<reference evidence="3 4" key="1">
    <citation type="submission" date="2018-01" db="EMBL/GenBank/DDBJ databases">
        <title>Genome Sequencing and Assembly of Anaerobacter polyendosporus strain CT4.</title>
        <authorList>
            <person name="Tachaapaikoon C."/>
            <person name="Sutheeworapong S."/>
            <person name="Jenjaroenpun P."/>
            <person name="Wongsurawat T."/>
            <person name="Nookeaw I."/>
            <person name="Cheawchanlertfa P."/>
            <person name="Kosugi A."/>
            <person name="Cheevadhanarak S."/>
            <person name="Ratanakhanokchai K."/>
        </authorList>
    </citation>
    <scope>NUCLEOTIDE SEQUENCE [LARGE SCALE GENOMIC DNA]</scope>
    <source>
        <strain evidence="3 4">CT4</strain>
    </source>
</reference>
<keyword evidence="2" id="KW-0472">Membrane</keyword>
<evidence type="ECO:0000256" key="1">
    <source>
        <dbReference type="SAM" id="MobiDB-lite"/>
    </source>
</evidence>
<evidence type="ECO:0000313" key="3">
    <source>
        <dbReference type="EMBL" id="QAA33372.1"/>
    </source>
</evidence>
<keyword evidence="2" id="KW-1133">Transmembrane helix</keyword>
<feature type="compositionally biased region" description="Basic and acidic residues" evidence="1">
    <location>
        <begin position="44"/>
        <end position="53"/>
    </location>
</feature>
<proteinExistence type="predicted"/>
<accession>A0A3R5X395</accession>
<dbReference type="RefSeq" id="WP_128214095.1">
    <property type="nucleotide sequence ID" value="NZ_CP025746.1"/>
</dbReference>
<dbReference type="KEGG" id="cmah:C1I91_17915"/>
<sequence length="526" mass="59676">MSKKRKVLLFMVLIVVLVAGVYMVLQKKPAKDLGDTNTVVSNKQGEEAKKSDDSDTNSNDESKNVSNIDNLALTTISTKNKVNYLYTNNNLKKQYALKDMDKTSSNTSVLYNSKLYYTYRDGDGLCKLKILDLATKREEEANLSIQLNSIDYIEAVNNNIYMKATKNGKSNSGLVVYSIEDKTCKTFDYDDDDDSLQCFDVNKGKIVEAKCSLKQQKDALKSDNGNAGYTIKIIDEKTSKVVYSYHSDKIITFVGLSDDLNKVLLSVINTEYRTTSIRVLDIKENNEEQLSVKYQDYKLVDGAKYSSDGKGVYFLATNKESKADGNNILYNTTTLYYYDLKDNALREVLHPLDGVISNYSISRENEIKDSDIAKYGLKEFVNVENLSNNITKPVVKDSSGAPATLSDIKAPYTIQDAKRNNDLVFIKDEDKALNQDKLKQFLEMYKSKKQCKVRYVEFIGEQLQAIEDLIYDGEKLYLVNYSIDDQGNGGSYKKEAPEYFKDFGFSDPRYYLVDESGTDSTFFEKR</sequence>
<feature type="transmembrane region" description="Helical" evidence="2">
    <location>
        <begin position="7"/>
        <end position="25"/>
    </location>
</feature>
<evidence type="ECO:0000313" key="4">
    <source>
        <dbReference type="Proteomes" id="UP000286268"/>
    </source>
</evidence>
<dbReference type="SUPFAM" id="SSF82171">
    <property type="entry name" value="DPP6 N-terminal domain-like"/>
    <property type="match status" value="1"/>
</dbReference>
<dbReference type="EMBL" id="CP025746">
    <property type="protein sequence ID" value="QAA33372.1"/>
    <property type="molecule type" value="Genomic_DNA"/>
</dbReference>
<keyword evidence="2" id="KW-0812">Transmembrane</keyword>
<name>A0A3R5X395_9CLOT</name>
<keyword evidence="4" id="KW-1185">Reference proteome</keyword>
<gene>
    <name evidence="3" type="ORF">C1I91_17915</name>
</gene>
<feature type="region of interest" description="Disordered" evidence="1">
    <location>
        <begin position="35"/>
        <end position="64"/>
    </location>
</feature>
<organism evidence="3 4">
    <name type="scientific">Clostridium manihotivorum</name>
    <dbReference type="NCBI Taxonomy" id="2320868"/>
    <lineage>
        <taxon>Bacteria</taxon>
        <taxon>Bacillati</taxon>
        <taxon>Bacillota</taxon>
        <taxon>Clostridia</taxon>
        <taxon>Eubacteriales</taxon>
        <taxon>Clostridiaceae</taxon>
        <taxon>Clostridium</taxon>
    </lineage>
</organism>
<dbReference type="AlphaFoldDB" id="A0A3R5X395"/>
<evidence type="ECO:0000256" key="2">
    <source>
        <dbReference type="SAM" id="Phobius"/>
    </source>
</evidence>